<keyword evidence="2" id="KW-1185">Reference proteome</keyword>
<name>A0ABQ5EYY7_9ASTR</name>
<organism evidence="1 2">
    <name type="scientific">Tanacetum coccineum</name>
    <dbReference type="NCBI Taxonomy" id="301880"/>
    <lineage>
        <taxon>Eukaryota</taxon>
        <taxon>Viridiplantae</taxon>
        <taxon>Streptophyta</taxon>
        <taxon>Embryophyta</taxon>
        <taxon>Tracheophyta</taxon>
        <taxon>Spermatophyta</taxon>
        <taxon>Magnoliopsida</taxon>
        <taxon>eudicotyledons</taxon>
        <taxon>Gunneridae</taxon>
        <taxon>Pentapetalae</taxon>
        <taxon>asterids</taxon>
        <taxon>campanulids</taxon>
        <taxon>Asterales</taxon>
        <taxon>Asteraceae</taxon>
        <taxon>Asteroideae</taxon>
        <taxon>Anthemideae</taxon>
        <taxon>Anthemidinae</taxon>
        <taxon>Tanacetum</taxon>
    </lineage>
</organism>
<dbReference type="Proteomes" id="UP001151760">
    <property type="component" value="Unassembled WGS sequence"/>
</dbReference>
<comment type="caution">
    <text evidence="1">The sequence shown here is derived from an EMBL/GenBank/DDBJ whole genome shotgun (WGS) entry which is preliminary data.</text>
</comment>
<sequence length="611" mass="68499">MMTQKLGNGFEFIKKACFVCGSFNHLIKDCDFHDNKMVEKPVLSNKGKVTDQREIRPVWNNAQRVNNQNKLTHSHLKRNFVPTAVATKSGQVPVNAAKQSSPRAAASISTVRPVNTVAPKPKVNDALPITYSYFKAHSPVRRAFNQKSAAKTNNFNEKVNTARVNNVTTAGPKGVGNPQYTLQDQGIFNSGCSRHMIGNKSFLTDYQEIDGGFLAFGGSPKGDLPFDLEAFSDSDYVGASLDRKSTTGDGISDEFGFGAVGRKTEGNADFHQIVDFLNASTIIYSLTISPTIYASYIEQFWATAKSKIVNNEMKIHAKFDGKTIVILESSVMSNLHFNDEDGVTSLTNSGILENLALMGYEILEVQRLKRAGQEVLEKPVRRQKIGQASGSGEEQSAEKENELSKEELQKLLVIVLVEELVIQPLQVKYPIIDWEVYSEDTRRFDKDDLVKLWDLVKERYMHDPLVWRLYDTCGVHHVSSVRGHDIFMLVEKEYPLTRGTLGLMMEARLLVEADSEMFIELLRKIFYQANRPRQGVLLGIKASQVSTAGYKSFYCWLKKLLLAEAIAIACFTQNRSLIRKCHNKTPKDLGKLKPKADIEIFISYALAKKAF</sequence>
<accession>A0ABQ5EYY7</accession>
<evidence type="ECO:0000313" key="2">
    <source>
        <dbReference type="Proteomes" id="UP001151760"/>
    </source>
</evidence>
<reference evidence="1" key="1">
    <citation type="journal article" date="2022" name="Int. J. Mol. Sci.">
        <title>Draft Genome of Tanacetum Coccineum: Genomic Comparison of Closely Related Tanacetum-Family Plants.</title>
        <authorList>
            <person name="Yamashiro T."/>
            <person name="Shiraishi A."/>
            <person name="Nakayama K."/>
            <person name="Satake H."/>
        </authorList>
    </citation>
    <scope>NUCLEOTIDE SEQUENCE</scope>
</reference>
<protein>
    <submittedName>
        <fullName evidence="1">Uncharacterized protein</fullName>
    </submittedName>
</protein>
<proteinExistence type="predicted"/>
<dbReference type="EMBL" id="BQNB010016819">
    <property type="protein sequence ID" value="GJT56147.1"/>
    <property type="molecule type" value="Genomic_DNA"/>
</dbReference>
<gene>
    <name evidence="1" type="ORF">Tco_0991201</name>
</gene>
<reference evidence="1" key="2">
    <citation type="submission" date="2022-01" db="EMBL/GenBank/DDBJ databases">
        <authorList>
            <person name="Yamashiro T."/>
            <person name="Shiraishi A."/>
            <person name="Satake H."/>
            <person name="Nakayama K."/>
        </authorList>
    </citation>
    <scope>NUCLEOTIDE SEQUENCE</scope>
</reference>
<evidence type="ECO:0000313" key="1">
    <source>
        <dbReference type="EMBL" id="GJT56147.1"/>
    </source>
</evidence>